<organism evidence="1">
    <name type="scientific">Phage sp. ctGns7</name>
    <dbReference type="NCBI Taxonomy" id="2828003"/>
    <lineage>
        <taxon>Viruses</taxon>
    </lineage>
</organism>
<protein>
    <submittedName>
        <fullName evidence="1">Uncharacterized protein</fullName>
    </submittedName>
</protein>
<sequence>MFNVYKKETDEIVDVYDVRTDRAGYPMFLIFENNQWKYRSAKHFKPYVCWVRAEEDI</sequence>
<dbReference type="EMBL" id="BK032555">
    <property type="protein sequence ID" value="DAF47505.1"/>
    <property type="molecule type" value="Genomic_DNA"/>
</dbReference>
<name>A0A8S5S962_9VIRU</name>
<reference evidence="1" key="1">
    <citation type="journal article" date="2021" name="Proc. Natl. Acad. Sci. U.S.A.">
        <title>A Catalog of Tens of Thousands of Viruses from Human Metagenomes Reveals Hidden Associations with Chronic Diseases.</title>
        <authorList>
            <person name="Tisza M.J."/>
            <person name="Buck C.B."/>
        </authorList>
    </citation>
    <scope>NUCLEOTIDE SEQUENCE</scope>
    <source>
        <strain evidence="1">CtGns7</strain>
    </source>
</reference>
<proteinExistence type="predicted"/>
<evidence type="ECO:0000313" key="1">
    <source>
        <dbReference type="EMBL" id="DAF47505.1"/>
    </source>
</evidence>
<accession>A0A8S5S962</accession>